<keyword evidence="14" id="KW-1185">Reference proteome</keyword>
<comment type="catalytic activity">
    <reaction evidence="11">
        <text>L-serine = pyruvate + NH4(+)</text>
        <dbReference type="Rhea" id="RHEA:19169"/>
        <dbReference type="ChEBI" id="CHEBI:15361"/>
        <dbReference type="ChEBI" id="CHEBI:28938"/>
        <dbReference type="ChEBI" id="CHEBI:33384"/>
        <dbReference type="EC" id="4.3.1.17"/>
    </reaction>
</comment>
<dbReference type="PANTHER" id="PTHR30182">
    <property type="entry name" value="L-SERINE DEHYDRATASE"/>
    <property type="match status" value="1"/>
</dbReference>
<comment type="similarity">
    <text evidence="3">Belongs to the iron-sulfur dependent L-serine dehydratase family.</text>
</comment>
<keyword evidence="7" id="KW-0479">Metal-binding</keyword>
<name>A0ABX8AT53_9HYPH</name>
<dbReference type="RefSeq" id="WP_075701170.1">
    <property type="nucleotide sequence ID" value="NZ_CP074127.1"/>
</dbReference>
<dbReference type="Pfam" id="PF03313">
    <property type="entry name" value="SDH_alpha"/>
    <property type="match status" value="1"/>
</dbReference>
<reference evidence="13 14" key="1">
    <citation type="journal article" date="2021" name="Angew. Chem. Int. Ed. Engl.">
        <title>A novel family of nonribosomal peptides modulate collective behavior in Pseudovibrio bacteria isolated from marine sponges.</title>
        <authorList>
            <person name="Ioca L.P."/>
            <person name="Dai Y."/>
            <person name="Kunakom S."/>
            <person name="Diaz-Espinosa J."/>
            <person name="Krunic A."/>
            <person name="Crnkovic C.M."/>
            <person name="Orjala J."/>
            <person name="Sanchez L.M."/>
            <person name="Ferreira A.G."/>
            <person name="Berlinck R.G.S."/>
            <person name="Eustaquio A.S."/>
        </authorList>
    </citation>
    <scope>NUCLEOTIDE SEQUENCE [LARGE SCALE GENOMIC DNA]</scope>
    <source>
        <strain evidence="13 14">Ab134</strain>
        <plasmid evidence="13 14">pAb134-01</plasmid>
    </source>
</reference>
<comment type="cofactor">
    <cofactor evidence="1">
        <name>[4Fe-4S] cluster</name>
        <dbReference type="ChEBI" id="CHEBI:49883"/>
    </cofactor>
</comment>
<evidence type="ECO:0000256" key="1">
    <source>
        <dbReference type="ARBA" id="ARBA00001966"/>
    </source>
</evidence>
<evidence type="ECO:0000259" key="12">
    <source>
        <dbReference type="Pfam" id="PF03313"/>
    </source>
</evidence>
<evidence type="ECO:0000313" key="13">
    <source>
        <dbReference type="EMBL" id="QUS58295.1"/>
    </source>
</evidence>
<evidence type="ECO:0000256" key="3">
    <source>
        <dbReference type="ARBA" id="ARBA00008636"/>
    </source>
</evidence>
<dbReference type="GO" id="GO:0003941">
    <property type="term" value="F:L-serine ammonia-lyase activity"/>
    <property type="evidence" value="ECO:0007669"/>
    <property type="project" value="UniProtKB-EC"/>
</dbReference>
<protein>
    <recommendedName>
        <fullName evidence="4">L-serine ammonia-lyase</fullName>
        <ecNumber evidence="4">4.3.1.17</ecNumber>
    </recommendedName>
</protein>
<keyword evidence="13" id="KW-0614">Plasmid</keyword>
<dbReference type="InterPro" id="IPR051318">
    <property type="entry name" value="Fe-S_L-Ser"/>
</dbReference>
<gene>
    <name evidence="13" type="ORF">KGB56_23485</name>
</gene>
<dbReference type="Gene3D" id="3.30.1330.90">
    <property type="entry name" value="D-3-phosphoglycerate dehydrogenase, domain 3"/>
    <property type="match status" value="1"/>
</dbReference>
<dbReference type="SUPFAM" id="SSF143548">
    <property type="entry name" value="Serine metabolism enzymes domain"/>
    <property type="match status" value="1"/>
</dbReference>
<organism evidence="13 14">
    <name type="scientific">Pseudovibrio brasiliensis</name>
    <dbReference type="NCBI Taxonomy" id="1898042"/>
    <lineage>
        <taxon>Bacteria</taxon>
        <taxon>Pseudomonadati</taxon>
        <taxon>Pseudomonadota</taxon>
        <taxon>Alphaproteobacteria</taxon>
        <taxon>Hyphomicrobiales</taxon>
        <taxon>Stappiaceae</taxon>
        <taxon>Pseudovibrio</taxon>
    </lineage>
</organism>
<sequence length="519" mass="54451">MSTISLLNSIIGPVMRGPSSSHSAAPYFLGKTIQQLAVCEGDKIVGVEVAFDPDGSFAQVYTNQGSDEGFAAGLIGEKINSPTYRQALPNLLKGQPFPLKINIRKLEVADHPNRVEIAVAVEDREGTRRQDCFKGLSIGGGMFKVDGLNDHEINVSGSDYVLLVECGNNVVPEQLLSGEKVQAHIRQSPDRNAQLIEIKSPYPFSHEVPFIQEILDQSTRVRTCAPVQFPVRDEVSLFASSADLIEQAGINGNLADLALSLEAKRLGLSRSEARQAFADRLDMMMEAVHSGLALTKDSSSMKFLEPGAKRVAAADPVEVIGSPFLQGAISASLAVMDANANRGVVVAAPTAGSSGIVPGTLYSLQQQGIDRERIIDALQVTALIGAVFAEHGSFAAETGGCSVETGASAAMMSAGLVHLFGGSAQQAFNAASLCLMNTLGLVCDPVGGEVEIPCHARNIAGISHAQSAAVASLSGFDAVLPFDEMVVSTQKVGEQMHSDLRCTARGGCAATPTACSLCG</sequence>
<evidence type="ECO:0000256" key="6">
    <source>
        <dbReference type="ARBA" id="ARBA00022485"/>
    </source>
</evidence>
<keyword evidence="6" id="KW-0004">4Fe-4S</keyword>
<dbReference type="InterPro" id="IPR005130">
    <property type="entry name" value="Ser_deHydtase-like_asu"/>
</dbReference>
<geneLocation type="plasmid" evidence="13 14">
    <name>pAb134-01</name>
</geneLocation>
<dbReference type="EC" id="4.3.1.17" evidence="4"/>
<evidence type="ECO:0000256" key="5">
    <source>
        <dbReference type="ARBA" id="ARBA00022432"/>
    </source>
</evidence>
<evidence type="ECO:0000256" key="7">
    <source>
        <dbReference type="ARBA" id="ARBA00022723"/>
    </source>
</evidence>
<evidence type="ECO:0000256" key="4">
    <source>
        <dbReference type="ARBA" id="ARBA00012093"/>
    </source>
</evidence>
<keyword evidence="5" id="KW-0312">Gluconeogenesis</keyword>
<evidence type="ECO:0000256" key="11">
    <source>
        <dbReference type="ARBA" id="ARBA00049406"/>
    </source>
</evidence>
<evidence type="ECO:0000256" key="10">
    <source>
        <dbReference type="ARBA" id="ARBA00023239"/>
    </source>
</evidence>
<evidence type="ECO:0000256" key="8">
    <source>
        <dbReference type="ARBA" id="ARBA00023004"/>
    </source>
</evidence>
<dbReference type="EMBL" id="CP074127">
    <property type="protein sequence ID" value="QUS58295.1"/>
    <property type="molecule type" value="Genomic_DNA"/>
</dbReference>
<evidence type="ECO:0000313" key="14">
    <source>
        <dbReference type="Proteomes" id="UP000680706"/>
    </source>
</evidence>
<dbReference type="Proteomes" id="UP000680706">
    <property type="component" value="Plasmid pAb134-01"/>
</dbReference>
<proteinExistence type="inferred from homology"/>
<feature type="domain" description="Serine dehydratase-like alpha subunit" evidence="12">
    <location>
        <begin position="256"/>
        <end position="509"/>
    </location>
</feature>
<evidence type="ECO:0000256" key="2">
    <source>
        <dbReference type="ARBA" id="ARBA00004742"/>
    </source>
</evidence>
<evidence type="ECO:0000256" key="9">
    <source>
        <dbReference type="ARBA" id="ARBA00023014"/>
    </source>
</evidence>
<keyword evidence="9" id="KW-0411">Iron-sulfur</keyword>
<dbReference type="PANTHER" id="PTHR30182:SF1">
    <property type="entry name" value="L-SERINE DEHYDRATASE 1"/>
    <property type="match status" value="1"/>
</dbReference>
<keyword evidence="10 13" id="KW-0456">Lyase</keyword>
<keyword evidence="8" id="KW-0408">Iron</keyword>
<accession>A0ABX8AT53</accession>
<comment type="pathway">
    <text evidence="2">Carbohydrate biosynthesis; gluconeogenesis.</text>
</comment>
<dbReference type="InterPro" id="IPR029009">
    <property type="entry name" value="ASB_dom_sf"/>
</dbReference>